<feature type="signal peptide" evidence="2">
    <location>
        <begin position="1"/>
        <end position="19"/>
    </location>
</feature>
<dbReference type="Proteomes" id="UP000653472">
    <property type="component" value="Unassembled WGS sequence"/>
</dbReference>
<organism evidence="3 4">
    <name type="scientific">Solimonas marina</name>
    <dbReference type="NCBI Taxonomy" id="2714601"/>
    <lineage>
        <taxon>Bacteria</taxon>
        <taxon>Pseudomonadati</taxon>
        <taxon>Pseudomonadota</taxon>
        <taxon>Gammaproteobacteria</taxon>
        <taxon>Nevskiales</taxon>
        <taxon>Nevskiaceae</taxon>
        <taxon>Solimonas</taxon>
    </lineage>
</organism>
<keyword evidence="4" id="KW-1185">Reference proteome</keyword>
<proteinExistence type="predicted"/>
<reference evidence="3" key="1">
    <citation type="submission" date="2020-03" db="EMBL/GenBank/DDBJ databases">
        <title>Solimonas marina sp. nov., isolated from deep seawater of the Pacific Ocean.</title>
        <authorList>
            <person name="Liu X."/>
            <person name="Lai Q."/>
            <person name="Sun F."/>
            <person name="Gai Y."/>
            <person name="Li G."/>
            <person name="Shao Z."/>
        </authorList>
    </citation>
    <scope>NUCLEOTIDE SEQUENCE</scope>
    <source>
        <strain evidence="3">C16B3</strain>
    </source>
</reference>
<sequence>MGRLLFVLMMLCLSGRVFASVTQYTVTSVYSPGGYAAACSVGDVFYGAAAYLSGCTRPDIAGNASGVSGYSGFYWSSITAVRSSVQATQCLVTPVGSTSCQSYQIFAVASTTSASCPTGTSESDGACVSDCTGGQVLTADGGCTCPDGEVLDSDGSCITEDAAKCINLAVADQEHNMSVKQSETACYQGCQMEGTGHKLVEALSGTVLWVTMKYTGDVCAAAGDTVEAEPEQQLADGSTGSCLSGNGSTSCVSESKANCGYVNGEYRCVTTAQLTDSSPCVQTTSGSVFCNADSTDQTLAPTNTDGTTSTADVQFTLCKSDTDCQTVNYYGSSTVAAGSEYTGSDSGSTTSDAGNGDCGSSDTPCHVVVDSDSDDDGSSSNEFSKPTQDDVAAIGDSLTTYWSSIEDAPIVEAV</sequence>
<dbReference type="EMBL" id="JAAVXB010000026">
    <property type="protein sequence ID" value="NKF24804.1"/>
    <property type="molecule type" value="Genomic_DNA"/>
</dbReference>
<name>A0A970BAT1_9GAMM</name>
<feature type="compositionally biased region" description="Low complexity" evidence="1">
    <location>
        <begin position="339"/>
        <end position="355"/>
    </location>
</feature>
<evidence type="ECO:0000313" key="3">
    <source>
        <dbReference type="EMBL" id="NKF24804.1"/>
    </source>
</evidence>
<evidence type="ECO:0000256" key="2">
    <source>
        <dbReference type="SAM" id="SignalP"/>
    </source>
</evidence>
<feature type="region of interest" description="Disordered" evidence="1">
    <location>
        <begin position="339"/>
        <end position="391"/>
    </location>
</feature>
<feature type="non-terminal residue" evidence="3">
    <location>
        <position position="414"/>
    </location>
</feature>
<dbReference type="RefSeq" id="WP_168150112.1">
    <property type="nucleotide sequence ID" value="NZ_JAAVXB010000026.1"/>
</dbReference>
<accession>A0A970BAT1</accession>
<comment type="caution">
    <text evidence="3">The sequence shown here is derived from an EMBL/GenBank/DDBJ whole genome shotgun (WGS) entry which is preliminary data.</text>
</comment>
<feature type="chain" id="PRO_5037287184" evidence="2">
    <location>
        <begin position="20"/>
        <end position="414"/>
    </location>
</feature>
<protein>
    <submittedName>
        <fullName evidence="3">Uncharacterized protein</fullName>
    </submittedName>
</protein>
<keyword evidence="2" id="KW-0732">Signal</keyword>
<evidence type="ECO:0000256" key="1">
    <source>
        <dbReference type="SAM" id="MobiDB-lite"/>
    </source>
</evidence>
<gene>
    <name evidence="3" type="ORF">G7Y82_21080</name>
</gene>
<dbReference type="AlphaFoldDB" id="A0A970BAT1"/>
<evidence type="ECO:0000313" key="4">
    <source>
        <dbReference type="Proteomes" id="UP000653472"/>
    </source>
</evidence>